<sequence length="213" mass="23366">IIGTKDNIIASQAEKKKEPKQEYILIPICTTDPLISQGPKDSAVDAGKKATKVDESQVSDNGGEDDKVTRSDFPVNTAGPSFVNAALPSPINAAGTPASTNAFEEHSFERFSSFKNACSLPHFPIVTVINDIGIFGNAYDYEVVEEEVDMNNVVSSYTILDAPLTKFLKDHPKDLVIGNIETPVQTRQMTKMNEEHGLISSIKKLRRTNHKDF</sequence>
<accession>A0A699Q7G4</accession>
<comment type="caution">
    <text evidence="2">The sequence shown here is derived from an EMBL/GenBank/DDBJ whole genome shotgun (WGS) entry which is preliminary data.</text>
</comment>
<proteinExistence type="predicted"/>
<reference evidence="2" key="1">
    <citation type="journal article" date="2019" name="Sci. Rep.">
        <title>Draft genome of Tanacetum cinerariifolium, the natural source of mosquito coil.</title>
        <authorList>
            <person name="Yamashiro T."/>
            <person name="Shiraishi A."/>
            <person name="Satake H."/>
            <person name="Nakayama K."/>
        </authorList>
    </citation>
    <scope>NUCLEOTIDE SEQUENCE</scope>
</reference>
<dbReference type="AlphaFoldDB" id="A0A699Q7G4"/>
<feature type="non-terminal residue" evidence="2">
    <location>
        <position position="1"/>
    </location>
</feature>
<protein>
    <submittedName>
        <fullName evidence="2">Uncharacterized protein</fullName>
    </submittedName>
</protein>
<name>A0A699Q7G4_TANCI</name>
<organism evidence="2">
    <name type="scientific">Tanacetum cinerariifolium</name>
    <name type="common">Dalmatian daisy</name>
    <name type="synonym">Chrysanthemum cinerariifolium</name>
    <dbReference type="NCBI Taxonomy" id="118510"/>
    <lineage>
        <taxon>Eukaryota</taxon>
        <taxon>Viridiplantae</taxon>
        <taxon>Streptophyta</taxon>
        <taxon>Embryophyta</taxon>
        <taxon>Tracheophyta</taxon>
        <taxon>Spermatophyta</taxon>
        <taxon>Magnoliopsida</taxon>
        <taxon>eudicotyledons</taxon>
        <taxon>Gunneridae</taxon>
        <taxon>Pentapetalae</taxon>
        <taxon>asterids</taxon>
        <taxon>campanulids</taxon>
        <taxon>Asterales</taxon>
        <taxon>Asteraceae</taxon>
        <taxon>Asteroideae</taxon>
        <taxon>Anthemideae</taxon>
        <taxon>Anthemidinae</taxon>
        <taxon>Tanacetum</taxon>
    </lineage>
</organism>
<feature type="compositionally biased region" description="Basic and acidic residues" evidence="1">
    <location>
        <begin position="42"/>
        <end position="55"/>
    </location>
</feature>
<evidence type="ECO:0000313" key="2">
    <source>
        <dbReference type="EMBL" id="GFC60360.1"/>
    </source>
</evidence>
<gene>
    <name evidence="2" type="ORF">Tci_832330</name>
</gene>
<evidence type="ECO:0000256" key="1">
    <source>
        <dbReference type="SAM" id="MobiDB-lite"/>
    </source>
</evidence>
<feature type="region of interest" description="Disordered" evidence="1">
    <location>
        <begin position="33"/>
        <end position="74"/>
    </location>
</feature>
<dbReference type="EMBL" id="BKCJ010985105">
    <property type="protein sequence ID" value="GFC60360.1"/>
    <property type="molecule type" value="Genomic_DNA"/>
</dbReference>